<evidence type="ECO:0000256" key="1">
    <source>
        <dbReference type="SAM" id="MobiDB-lite"/>
    </source>
</evidence>
<dbReference type="OrthoDB" id="10534602at2759"/>
<protein>
    <recommendedName>
        <fullName evidence="4">THAP-type domain-containing protein</fullName>
    </recommendedName>
</protein>
<organism evidence="2 3">
    <name type="scientific">Stylophora pistillata</name>
    <name type="common">Smooth cauliflower coral</name>
    <dbReference type="NCBI Taxonomy" id="50429"/>
    <lineage>
        <taxon>Eukaryota</taxon>
        <taxon>Metazoa</taxon>
        <taxon>Cnidaria</taxon>
        <taxon>Anthozoa</taxon>
        <taxon>Hexacorallia</taxon>
        <taxon>Scleractinia</taxon>
        <taxon>Astrocoeniina</taxon>
        <taxon>Pocilloporidae</taxon>
        <taxon>Stylophora</taxon>
    </lineage>
</organism>
<feature type="compositionally biased region" description="Basic and acidic residues" evidence="1">
    <location>
        <begin position="305"/>
        <end position="319"/>
    </location>
</feature>
<reference evidence="3" key="1">
    <citation type="journal article" date="2017" name="bioRxiv">
        <title>Comparative analysis of the genomes of Stylophora pistillata and Acropora digitifera provides evidence for extensive differences between species of corals.</title>
        <authorList>
            <person name="Voolstra C.R."/>
            <person name="Li Y."/>
            <person name="Liew Y.J."/>
            <person name="Baumgarten S."/>
            <person name="Zoccola D."/>
            <person name="Flot J.-F."/>
            <person name="Tambutte S."/>
            <person name="Allemand D."/>
            <person name="Aranda M."/>
        </authorList>
    </citation>
    <scope>NUCLEOTIDE SEQUENCE [LARGE SCALE GENOMIC DNA]</scope>
</reference>
<evidence type="ECO:0008006" key="4">
    <source>
        <dbReference type="Google" id="ProtNLM"/>
    </source>
</evidence>
<name>A0A2B4S141_STYPI</name>
<keyword evidence="3" id="KW-1185">Reference proteome</keyword>
<dbReference type="PANTHER" id="PTHR31751:SF42">
    <property type="entry name" value="PROTEIN CBG10204"/>
    <property type="match status" value="1"/>
</dbReference>
<accession>A0A2B4S141</accession>
<dbReference type="Proteomes" id="UP000225706">
    <property type="component" value="Unassembled WGS sequence"/>
</dbReference>
<gene>
    <name evidence="2" type="ORF">AWC38_SpisGene12708</name>
</gene>
<comment type="caution">
    <text evidence="2">The sequence shown here is derived from an EMBL/GenBank/DDBJ whole genome shotgun (WGS) entry which is preliminary data.</text>
</comment>
<dbReference type="AlphaFoldDB" id="A0A2B4S141"/>
<dbReference type="PANTHER" id="PTHR31751">
    <property type="entry name" value="SI:CH211-108C17.2-RELATED-RELATED"/>
    <property type="match status" value="1"/>
</dbReference>
<evidence type="ECO:0000313" key="2">
    <source>
        <dbReference type="EMBL" id="PFX22769.1"/>
    </source>
</evidence>
<feature type="region of interest" description="Disordered" evidence="1">
    <location>
        <begin position="261"/>
        <end position="289"/>
    </location>
</feature>
<feature type="region of interest" description="Disordered" evidence="1">
    <location>
        <begin position="302"/>
        <end position="352"/>
    </location>
</feature>
<dbReference type="EMBL" id="LSMT01000230">
    <property type="protein sequence ID" value="PFX22769.1"/>
    <property type="molecule type" value="Genomic_DNA"/>
</dbReference>
<feature type="compositionally biased region" description="Acidic residues" evidence="1">
    <location>
        <begin position="330"/>
        <end position="340"/>
    </location>
</feature>
<proteinExistence type="predicted"/>
<feature type="compositionally biased region" description="Basic and acidic residues" evidence="1">
    <location>
        <begin position="263"/>
        <end position="277"/>
    </location>
</feature>
<evidence type="ECO:0000313" key="3">
    <source>
        <dbReference type="Proteomes" id="UP000225706"/>
    </source>
</evidence>
<feature type="compositionally biased region" description="Basic and acidic residues" evidence="1">
    <location>
        <begin position="341"/>
        <end position="350"/>
    </location>
</feature>
<dbReference type="STRING" id="50429.A0A2B4S141"/>
<sequence>MAEKKKSVRKGGRYCVAEVPNNSELYEHQLHARHLDAPISCGSRFEREMGEIRATAPSGFQRVDFKEPISKHASLCSVHFERSCYENRMAFTMEGMENTKRNRVLIKGSIPTIHAVVPEVSEELTDRKKRQLRRDALTEYETKEKKRRVEEARESSCNLLDFHDVVDDGGEKNICPDSTHTHVSPSSTATRVTIAAPPLACSTPITSPLASISASTTLIDETPLSAVTPSRSSTPLLGSSCVDCTHKKKVRTLQKQVRRLKTAVKEQKKEIRELKSEETEEETAQEEKCGSEDIFVWSSAWSDTETEKESEAKDGDWKSPKSSTDSIDSTGDDEMEEDPADEHLEKDIRVNSDTPGYNEPKFIVFYSMLLQLFTLLCFNCKANFPKARMRQCGTMVIVTQSCPQCHKEYTWKSQPTVLGKNPVGNILLSFRVLMAGASISKVLLVFRHMGLCAYSGRTYFRHQRSFLFPAVLLYWERYQAKLIENIKKLKNVAWTGDGRFDSMGHSAKYGVYTMFCTTILKVVHFELVQANETGGSQQTELEGAKRCFSFLQHLGLSIGIFVSDRHRGIAKWIRENCVNTKHYFDIWHVARSLGKKLLALSREKGCEVVKEWMKGIRNHLYWCATSTKAGFESLILAKWNSFLHHVSNKHSNYPDPLYKQCHHGQLEPRKWIKVGTEAYDKLKLLLTKRMLLNDIKKLSPDAQTSCLEGFQATLNYWHPKMTCFTWLGTLSRHILASLHFNENLQRETQRARDGHEYIQVTYPKFKMGEEVVREVACPPTYGYVDGLRKLIFTFPKEKREEVIKKYTARAPEPLHRQFPERLSKEEAVKAYKARKAMKKTALFPPNSNFKSHAVIYFVEEEKYSVVPSTAIQEKNIKMKQKVGVKDTKGVWPGLVMFQGTEDACKRRQSVLAKALEVEVLEDILFQPKRKELGSSFQYASEIISGTSTDEAVPTLKFNTVLRGYHVYRTSWKSFFKQQLTFKQEKDNKHDQFAVAGQTILSGTIFPSTVGHIPIELSRYIWHALQREAVIKGEVTAIKYKPSPLVQGGLEIPIAMTVKWDDKNAIDILRKKFEEVSYPLEEGDRYTDESKDILNLILNDDASTDSDGDVEEL</sequence>